<dbReference type="Proteomes" id="UP001304298">
    <property type="component" value="Unassembled WGS sequence"/>
</dbReference>
<sequence length="172" mass="18217">MTTQPGATAPPPRHSPDPRAAEQRRPIGTYETYSEAERAVDYLSDNGFPVERVAIIGSDVQLVEQVVGRLNYGGAALRGAGSGALTGLLIGWLFGLFNWLTPLLAAFTLAVYGLVFGAVIGAIFGLAAHALQRGRRDFASVRVMTPTRYEVVADAAVADEAKSLLAQMTGGR</sequence>
<organism evidence="4 5">
    <name type="scientific">Amycolatopsis heterodermiae</name>
    <dbReference type="NCBI Taxonomy" id="3110235"/>
    <lineage>
        <taxon>Bacteria</taxon>
        <taxon>Bacillati</taxon>
        <taxon>Actinomycetota</taxon>
        <taxon>Actinomycetes</taxon>
        <taxon>Pseudonocardiales</taxon>
        <taxon>Pseudonocardiaceae</taxon>
        <taxon>Amycolatopsis</taxon>
    </lineage>
</organism>
<feature type="transmembrane region" description="Helical" evidence="2">
    <location>
        <begin position="103"/>
        <end position="128"/>
    </location>
</feature>
<keyword evidence="2" id="KW-0812">Transmembrane</keyword>
<feature type="transmembrane region" description="Helical" evidence="2">
    <location>
        <begin position="75"/>
        <end position="97"/>
    </location>
</feature>
<evidence type="ECO:0000259" key="3">
    <source>
        <dbReference type="Pfam" id="PF11181"/>
    </source>
</evidence>
<evidence type="ECO:0000256" key="1">
    <source>
        <dbReference type="SAM" id="MobiDB-lite"/>
    </source>
</evidence>
<evidence type="ECO:0000313" key="4">
    <source>
        <dbReference type="EMBL" id="MEA5365278.1"/>
    </source>
</evidence>
<keyword evidence="2" id="KW-1133">Transmembrane helix</keyword>
<comment type="caution">
    <text evidence="4">The sequence shown here is derived from an EMBL/GenBank/DDBJ whole genome shotgun (WGS) entry which is preliminary data.</text>
</comment>
<feature type="compositionally biased region" description="Basic and acidic residues" evidence="1">
    <location>
        <begin position="14"/>
        <end position="25"/>
    </location>
</feature>
<dbReference type="InterPro" id="IPR025889">
    <property type="entry name" value="GSP17M-like_dom"/>
</dbReference>
<feature type="domain" description="General stress protein 17M-like" evidence="3">
    <location>
        <begin position="27"/>
        <end position="93"/>
    </location>
</feature>
<reference evidence="4 5" key="1">
    <citation type="submission" date="2023-12" db="EMBL/GenBank/DDBJ databases">
        <title>Amycolatopsis sp. V23-08.</title>
        <authorList>
            <person name="Somphong A."/>
        </authorList>
    </citation>
    <scope>NUCLEOTIDE SEQUENCE [LARGE SCALE GENOMIC DNA]</scope>
    <source>
        <strain evidence="4 5">V23-08</strain>
    </source>
</reference>
<dbReference type="RefSeq" id="WP_323333669.1">
    <property type="nucleotide sequence ID" value="NZ_JAYFSI010000011.1"/>
</dbReference>
<evidence type="ECO:0000256" key="2">
    <source>
        <dbReference type="SAM" id="Phobius"/>
    </source>
</evidence>
<keyword evidence="2" id="KW-0472">Membrane</keyword>
<name>A0ABU5RG73_9PSEU</name>
<dbReference type="EMBL" id="JAYFSI010000011">
    <property type="protein sequence ID" value="MEA5365278.1"/>
    <property type="molecule type" value="Genomic_DNA"/>
</dbReference>
<protein>
    <submittedName>
        <fullName evidence="4">General stress protein</fullName>
    </submittedName>
</protein>
<keyword evidence="5" id="KW-1185">Reference proteome</keyword>
<gene>
    <name evidence="4" type="ORF">VA596_37515</name>
</gene>
<feature type="region of interest" description="Disordered" evidence="1">
    <location>
        <begin position="1"/>
        <end position="26"/>
    </location>
</feature>
<dbReference type="Pfam" id="PF11181">
    <property type="entry name" value="YflT"/>
    <property type="match status" value="1"/>
</dbReference>
<proteinExistence type="predicted"/>
<evidence type="ECO:0000313" key="5">
    <source>
        <dbReference type="Proteomes" id="UP001304298"/>
    </source>
</evidence>
<accession>A0ABU5RG73</accession>